<comment type="caution">
    <text evidence="2">The sequence shown here is derived from an EMBL/GenBank/DDBJ whole genome shotgun (WGS) entry which is preliminary data.</text>
</comment>
<dbReference type="Gene3D" id="3.40.50.1820">
    <property type="entry name" value="alpha/beta hydrolase"/>
    <property type="match status" value="1"/>
</dbReference>
<dbReference type="RefSeq" id="WP_116208118.1">
    <property type="nucleotide sequence ID" value="NZ_QUNR01000002.1"/>
</dbReference>
<dbReference type="AlphaFoldDB" id="A0A3E0H6J5"/>
<accession>A0A3E0H6J5</accession>
<evidence type="ECO:0000259" key="1">
    <source>
        <dbReference type="Pfam" id="PF00975"/>
    </source>
</evidence>
<name>A0A3E0H6J5_9GAMM</name>
<organism evidence="2 3">
    <name type="scientific">Paraperlucidibaca baekdonensis</name>
    <dbReference type="NCBI Taxonomy" id="748120"/>
    <lineage>
        <taxon>Bacteria</taxon>
        <taxon>Pseudomonadati</taxon>
        <taxon>Pseudomonadota</taxon>
        <taxon>Gammaproteobacteria</taxon>
        <taxon>Moraxellales</taxon>
        <taxon>Moraxellaceae</taxon>
        <taxon>Paraperlucidibaca</taxon>
    </lineage>
</organism>
<sequence>MLSILQFPDRPQRVEAARGPCIAAIYGFASREHMQRHLLAFVRAAGYSDTTLYGHAQARLMADDLQQAASQGRPIVLIGFSQGGFEAMTVARELKQRGVRVDLMVLIAARGIGRLLPRRWGADMRHVPENVTLCLNYFAEGDVMGSDRRHDDNLVSALAETTRIENIAFTRDDNISHVGLSRCYPSDRLQPILTQRLHNRLLAELNALQELGA</sequence>
<dbReference type="OrthoDB" id="6367377at2"/>
<reference evidence="2 3" key="1">
    <citation type="submission" date="2018-08" db="EMBL/GenBank/DDBJ databases">
        <title>Genomic Encyclopedia of Type Strains, Phase IV (KMG-IV): sequencing the most valuable type-strain genomes for metagenomic binning, comparative biology and taxonomic classification.</title>
        <authorList>
            <person name="Goeker M."/>
        </authorList>
    </citation>
    <scope>NUCLEOTIDE SEQUENCE [LARGE SCALE GENOMIC DNA]</scope>
    <source>
        <strain evidence="2 3">DSM 26022</strain>
    </source>
</reference>
<dbReference type="Pfam" id="PF00975">
    <property type="entry name" value="Thioesterase"/>
    <property type="match status" value="1"/>
</dbReference>
<dbReference type="InterPro" id="IPR001031">
    <property type="entry name" value="Thioesterase"/>
</dbReference>
<gene>
    <name evidence="2" type="ORF">DFR26_1301</name>
</gene>
<dbReference type="Proteomes" id="UP000256774">
    <property type="component" value="Unassembled WGS sequence"/>
</dbReference>
<proteinExistence type="predicted"/>
<keyword evidence="3" id="KW-1185">Reference proteome</keyword>
<dbReference type="InterPro" id="IPR029058">
    <property type="entry name" value="AB_hydrolase_fold"/>
</dbReference>
<dbReference type="SUPFAM" id="SSF53474">
    <property type="entry name" value="alpha/beta-Hydrolases"/>
    <property type="match status" value="1"/>
</dbReference>
<evidence type="ECO:0000313" key="3">
    <source>
        <dbReference type="Proteomes" id="UP000256774"/>
    </source>
</evidence>
<protein>
    <submittedName>
        <fullName evidence="2">Thioesterase superfamily protein</fullName>
    </submittedName>
</protein>
<evidence type="ECO:0000313" key="2">
    <source>
        <dbReference type="EMBL" id="REH39121.1"/>
    </source>
</evidence>
<feature type="domain" description="Thioesterase" evidence="1">
    <location>
        <begin position="58"/>
        <end position="109"/>
    </location>
</feature>
<dbReference type="EMBL" id="QUNR01000002">
    <property type="protein sequence ID" value="REH39121.1"/>
    <property type="molecule type" value="Genomic_DNA"/>
</dbReference>